<feature type="non-terminal residue" evidence="2">
    <location>
        <position position="100"/>
    </location>
</feature>
<feature type="compositionally biased region" description="Acidic residues" evidence="1">
    <location>
        <begin position="1"/>
        <end position="16"/>
    </location>
</feature>
<feature type="compositionally biased region" description="Basic and acidic residues" evidence="1">
    <location>
        <begin position="36"/>
        <end position="48"/>
    </location>
</feature>
<reference evidence="2" key="1">
    <citation type="journal article" date="2019" name="Sci. Rep.">
        <title>Draft genome of Tanacetum cinerariifolium, the natural source of mosquito coil.</title>
        <authorList>
            <person name="Yamashiro T."/>
            <person name="Shiraishi A."/>
            <person name="Satake H."/>
            <person name="Nakayama K."/>
        </authorList>
    </citation>
    <scope>NUCLEOTIDE SEQUENCE</scope>
</reference>
<evidence type="ECO:0000313" key="2">
    <source>
        <dbReference type="EMBL" id="GFD29016.1"/>
    </source>
</evidence>
<feature type="compositionally biased region" description="Acidic residues" evidence="1">
    <location>
        <begin position="25"/>
        <end position="35"/>
    </location>
</feature>
<gene>
    <name evidence="2" type="ORF">Tci_900985</name>
</gene>
<name>A0A699V6L7_TANCI</name>
<dbReference type="AlphaFoldDB" id="A0A699V6L7"/>
<organism evidence="2">
    <name type="scientific">Tanacetum cinerariifolium</name>
    <name type="common">Dalmatian daisy</name>
    <name type="synonym">Chrysanthemum cinerariifolium</name>
    <dbReference type="NCBI Taxonomy" id="118510"/>
    <lineage>
        <taxon>Eukaryota</taxon>
        <taxon>Viridiplantae</taxon>
        <taxon>Streptophyta</taxon>
        <taxon>Embryophyta</taxon>
        <taxon>Tracheophyta</taxon>
        <taxon>Spermatophyta</taxon>
        <taxon>Magnoliopsida</taxon>
        <taxon>eudicotyledons</taxon>
        <taxon>Gunneridae</taxon>
        <taxon>Pentapetalae</taxon>
        <taxon>asterids</taxon>
        <taxon>campanulids</taxon>
        <taxon>Asterales</taxon>
        <taxon>Asteraceae</taxon>
        <taxon>Asteroideae</taxon>
        <taxon>Anthemideae</taxon>
        <taxon>Anthemidinae</taxon>
        <taxon>Tanacetum</taxon>
    </lineage>
</organism>
<accession>A0A699V6L7</accession>
<sequence length="100" mass="11661">SDKESDGDEIREEESFDPIPRTPEDSEGDGNGNEDQDLRISEEERIHEEEEEEADELYLLQNLPTFDSVFRFDERLKSLESSFSEYRQTNPFAEVVSNIL</sequence>
<feature type="non-terminal residue" evidence="2">
    <location>
        <position position="1"/>
    </location>
</feature>
<dbReference type="EMBL" id="BKCJ011390906">
    <property type="protein sequence ID" value="GFD29016.1"/>
    <property type="molecule type" value="Genomic_DNA"/>
</dbReference>
<feature type="region of interest" description="Disordered" evidence="1">
    <location>
        <begin position="1"/>
        <end position="53"/>
    </location>
</feature>
<comment type="caution">
    <text evidence="2">The sequence shown here is derived from an EMBL/GenBank/DDBJ whole genome shotgun (WGS) entry which is preliminary data.</text>
</comment>
<evidence type="ECO:0000256" key="1">
    <source>
        <dbReference type="SAM" id="MobiDB-lite"/>
    </source>
</evidence>
<protein>
    <submittedName>
        <fullName evidence="2">Uncharacterized protein</fullName>
    </submittedName>
</protein>
<proteinExistence type="predicted"/>